<dbReference type="OrthoDB" id="6415790at2759"/>
<gene>
    <name evidence="1" type="ORF">MELLADRAFT_108289</name>
</gene>
<keyword evidence="2" id="KW-1185">Reference proteome</keyword>
<proteinExistence type="predicted"/>
<dbReference type="RefSeq" id="XP_007412113.1">
    <property type="nucleotide sequence ID" value="XM_007412051.1"/>
</dbReference>
<name>F4RSL1_MELLP</name>
<dbReference type="AlphaFoldDB" id="F4RSL1"/>
<dbReference type="Proteomes" id="UP000001072">
    <property type="component" value="Unassembled WGS sequence"/>
</dbReference>
<dbReference type="EMBL" id="GL883117">
    <property type="protein sequence ID" value="EGG04674.1"/>
    <property type="molecule type" value="Genomic_DNA"/>
</dbReference>
<dbReference type="VEuPathDB" id="FungiDB:MELLADRAFT_108289"/>
<dbReference type="HOGENOM" id="CLU_2306710_0_0_1"/>
<reference evidence="2" key="1">
    <citation type="journal article" date="2011" name="Proc. Natl. Acad. Sci. U.S.A.">
        <title>Obligate biotrophy features unraveled by the genomic analysis of rust fungi.</title>
        <authorList>
            <person name="Duplessis S."/>
            <person name="Cuomo C.A."/>
            <person name="Lin Y.-C."/>
            <person name="Aerts A."/>
            <person name="Tisserant E."/>
            <person name="Veneault-Fourrey C."/>
            <person name="Joly D.L."/>
            <person name="Hacquard S."/>
            <person name="Amselem J."/>
            <person name="Cantarel B.L."/>
            <person name="Chiu R."/>
            <person name="Coutinho P.M."/>
            <person name="Feau N."/>
            <person name="Field M."/>
            <person name="Frey P."/>
            <person name="Gelhaye E."/>
            <person name="Goldberg J."/>
            <person name="Grabherr M.G."/>
            <person name="Kodira C.D."/>
            <person name="Kohler A."/>
            <person name="Kuees U."/>
            <person name="Lindquist E.A."/>
            <person name="Lucas S.M."/>
            <person name="Mago R."/>
            <person name="Mauceli E."/>
            <person name="Morin E."/>
            <person name="Murat C."/>
            <person name="Pangilinan J.L."/>
            <person name="Park R."/>
            <person name="Pearson M."/>
            <person name="Quesneville H."/>
            <person name="Rouhier N."/>
            <person name="Sakthikumar S."/>
            <person name="Salamov A.A."/>
            <person name="Schmutz J."/>
            <person name="Selles B."/>
            <person name="Shapiro H."/>
            <person name="Tanguay P."/>
            <person name="Tuskan G.A."/>
            <person name="Henrissat B."/>
            <person name="Van de Peer Y."/>
            <person name="Rouze P."/>
            <person name="Ellis J.G."/>
            <person name="Dodds P.N."/>
            <person name="Schein J.E."/>
            <person name="Zhong S."/>
            <person name="Hamelin R.C."/>
            <person name="Grigoriev I.V."/>
            <person name="Szabo L.J."/>
            <person name="Martin F."/>
        </authorList>
    </citation>
    <scope>NUCLEOTIDE SEQUENCE [LARGE SCALE GENOMIC DNA]</scope>
    <source>
        <strain evidence="2">98AG31 / pathotype 3-4-7</strain>
    </source>
</reference>
<evidence type="ECO:0000313" key="1">
    <source>
        <dbReference type="EMBL" id="EGG04674.1"/>
    </source>
</evidence>
<protein>
    <submittedName>
        <fullName evidence="1">Uncharacterized protein</fullName>
    </submittedName>
</protein>
<evidence type="ECO:0000313" key="2">
    <source>
        <dbReference type="Proteomes" id="UP000001072"/>
    </source>
</evidence>
<accession>F4RSL1</accession>
<dbReference type="InParanoid" id="F4RSL1"/>
<dbReference type="KEGG" id="mlr:MELLADRAFT_108289"/>
<organism evidence="2">
    <name type="scientific">Melampsora larici-populina (strain 98AG31 / pathotype 3-4-7)</name>
    <name type="common">Poplar leaf rust fungus</name>
    <dbReference type="NCBI Taxonomy" id="747676"/>
    <lineage>
        <taxon>Eukaryota</taxon>
        <taxon>Fungi</taxon>
        <taxon>Dikarya</taxon>
        <taxon>Basidiomycota</taxon>
        <taxon>Pucciniomycotina</taxon>
        <taxon>Pucciniomycetes</taxon>
        <taxon>Pucciniales</taxon>
        <taxon>Melampsoraceae</taxon>
        <taxon>Melampsora</taxon>
    </lineage>
</organism>
<dbReference type="GeneID" id="18923432"/>
<sequence>MNMLVDFPIDTGGSVVEIVSDGVYAAQLDRQQYAKEFNTCQPAKVMERMGISKLSPTCANSHVSVTVKTTSDMADALEFQPAWKNDGLGFAVVEPKKKKK</sequence>